<dbReference type="Proteomes" id="UP001307849">
    <property type="component" value="Unassembled WGS sequence"/>
</dbReference>
<feature type="transmembrane region" description="Helical" evidence="1">
    <location>
        <begin position="48"/>
        <end position="65"/>
    </location>
</feature>
<feature type="transmembrane region" description="Helical" evidence="1">
    <location>
        <begin position="77"/>
        <end position="94"/>
    </location>
</feature>
<feature type="transmembrane region" description="Helical" evidence="1">
    <location>
        <begin position="15"/>
        <end position="36"/>
    </location>
</feature>
<evidence type="ECO:0000313" key="3">
    <source>
        <dbReference type="Proteomes" id="UP001307849"/>
    </source>
</evidence>
<keyword evidence="1" id="KW-1133">Transmembrane helix</keyword>
<evidence type="ECO:0000256" key="1">
    <source>
        <dbReference type="SAM" id="Phobius"/>
    </source>
</evidence>
<protein>
    <submittedName>
        <fullName evidence="2">Uncharacterized protein</fullName>
    </submittedName>
</protein>
<reference evidence="2 3" key="1">
    <citation type="submission" date="2019-10" db="EMBL/GenBank/DDBJ databases">
        <authorList>
            <person name="Palmer J.M."/>
        </authorList>
    </citation>
    <scope>NUCLEOTIDE SEQUENCE [LARGE SCALE GENOMIC DNA]</scope>
    <source>
        <strain evidence="2 3">TWF506</strain>
    </source>
</reference>
<dbReference type="EMBL" id="JAVHJM010000005">
    <property type="protein sequence ID" value="KAK6513716.1"/>
    <property type="molecule type" value="Genomic_DNA"/>
</dbReference>
<keyword evidence="1" id="KW-0812">Transmembrane</keyword>
<name>A0AAN8N8W7_9PEZI</name>
<feature type="transmembrane region" description="Helical" evidence="1">
    <location>
        <begin position="153"/>
        <end position="177"/>
    </location>
</feature>
<accession>A0AAN8N8W7</accession>
<organism evidence="2 3">
    <name type="scientific">Arthrobotrys conoides</name>
    <dbReference type="NCBI Taxonomy" id="74498"/>
    <lineage>
        <taxon>Eukaryota</taxon>
        <taxon>Fungi</taxon>
        <taxon>Dikarya</taxon>
        <taxon>Ascomycota</taxon>
        <taxon>Pezizomycotina</taxon>
        <taxon>Orbiliomycetes</taxon>
        <taxon>Orbiliales</taxon>
        <taxon>Orbiliaceae</taxon>
        <taxon>Arthrobotrys</taxon>
    </lineage>
</organism>
<feature type="transmembrane region" description="Helical" evidence="1">
    <location>
        <begin position="226"/>
        <end position="248"/>
    </location>
</feature>
<gene>
    <name evidence="2" type="ORF">TWF506_008154</name>
</gene>
<keyword evidence="3" id="KW-1185">Reference proteome</keyword>
<feature type="transmembrane region" description="Helical" evidence="1">
    <location>
        <begin position="260"/>
        <end position="278"/>
    </location>
</feature>
<comment type="caution">
    <text evidence="2">The sequence shown here is derived from an EMBL/GenBank/DDBJ whole genome shotgun (WGS) entry which is preliminary data.</text>
</comment>
<dbReference type="AlphaFoldDB" id="A0AAN8N8W7"/>
<keyword evidence="1" id="KW-0472">Membrane</keyword>
<evidence type="ECO:0000313" key="2">
    <source>
        <dbReference type="EMBL" id="KAK6513716.1"/>
    </source>
</evidence>
<feature type="transmembrane region" description="Helical" evidence="1">
    <location>
        <begin position="106"/>
        <end position="133"/>
    </location>
</feature>
<proteinExistence type="predicted"/>
<sequence>MADEGAGNANAAQDLYGTGVRIGLYLQSLGLMLYKYSDRTRESYSKGLKLASGSISAAILSSWFVFAAEQAFSPCEAFIVVLMLGVLLFPANTAQISVQNFAEETLGLVTVLLANLGISAALLWLFCYLVVTLPELGTENVIFFFARVNLKGWFRWLALVYCAIDVVSVLVFSWRFVRLIKLSWDCRSRKTKRTDNSLSPEQHQEFDKNLERQIFKIMDWDKLTKWSFALEYIGWIWVVTVVELTLRWNHLEPASDLRVPGQLIPFITGVIILIDSLFTMEFERTINRVVDVCKPVPNLFKTTWFSKTPRQKQQLPNVNKPAMAQLIKACKETLWI</sequence>